<keyword evidence="2" id="KW-1133">Transmembrane helix</keyword>
<accession>A0A0U5JF50</accession>
<gene>
    <name evidence="3" type="ORF">PNK_0892</name>
</gene>
<feature type="transmembrane region" description="Helical" evidence="2">
    <location>
        <begin position="6"/>
        <end position="21"/>
    </location>
</feature>
<organism evidence="3 4">
    <name type="scientific">Candidatus Protochlamydia naegleriophila</name>
    <dbReference type="NCBI Taxonomy" id="389348"/>
    <lineage>
        <taxon>Bacteria</taxon>
        <taxon>Pseudomonadati</taxon>
        <taxon>Chlamydiota</taxon>
        <taxon>Chlamydiia</taxon>
        <taxon>Parachlamydiales</taxon>
        <taxon>Parachlamydiaceae</taxon>
        <taxon>Candidatus Protochlamydia</taxon>
    </lineage>
</organism>
<dbReference type="KEGG" id="pnl:PNK_0892"/>
<name>A0A0U5JF50_9BACT</name>
<sequence>MSVVEFIGFAVSLLSLLFLFFRNRRQLAGQGEPRDSQEEFPEDDPIQAFLKAMEKERLKREAPPSPPPPIAYRPAYAEVKKSKKTSSKEDALAKNQLESRKLASPLEKQQLVSPLAKRHEAHYYTHGVEILQKPARIRLMVERLADLKDLVVFREILDKPKSLRPWE</sequence>
<dbReference type="PATRIC" id="fig|389348.3.peg.979"/>
<dbReference type="AlphaFoldDB" id="A0A0U5JF50"/>
<keyword evidence="4" id="KW-1185">Reference proteome</keyword>
<dbReference type="RefSeq" id="WP_059060542.1">
    <property type="nucleotide sequence ID" value="NZ_LN879502.1"/>
</dbReference>
<dbReference type="STRING" id="389348.PNK_0892"/>
<keyword evidence="2" id="KW-0812">Transmembrane</keyword>
<dbReference type="EMBL" id="LN879502">
    <property type="protein sequence ID" value="CUI16517.1"/>
    <property type="molecule type" value="Genomic_DNA"/>
</dbReference>
<protein>
    <submittedName>
        <fullName evidence="3">Conserved hypothetical membrane protein</fullName>
    </submittedName>
</protein>
<evidence type="ECO:0000313" key="4">
    <source>
        <dbReference type="Proteomes" id="UP000069902"/>
    </source>
</evidence>
<reference evidence="4" key="1">
    <citation type="submission" date="2015-09" db="EMBL/GenBank/DDBJ databases">
        <authorList>
            <person name="Bertelli C."/>
        </authorList>
    </citation>
    <scope>NUCLEOTIDE SEQUENCE [LARGE SCALE GENOMIC DNA]</scope>
    <source>
        <strain evidence="4">KNic</strain>
    </source>
</reference>
<evidence type="ECO:0000313" key="3">
    <source>
        <dbReference type="EMBL" id="CUI16517.1"/>
    </source>
</evidence>
<feature type="compositionally biased region" description="Basic and acidic residues" evidence="1">
    <location>
        <begin position="86"/>
        <end position="100"/>
    </location>
</feature>
<evidence type="ECO:0000256" key="1">
    <source>
        <dbReference type="SAM" id="MobiDB-lite"/>
    </source>
</evidence>
<keyword evidence="2" id="KW-0472">Membrane</keyword>
<dbReference type="InParanoid" id="A0A0U5JF50"/>
<evidence type="ECO:0000256" key="2">
    <source>
        <dbReference type="SAM" id="Phobius"/>
    </source>
</evidence>
<proteinExistence type="predicted"/>
<feature type="region of interest" description="Disordered" evidence="1">
    <location>
        <begin position="55"/>
        <end position="100"/>
    </location>
</feature>
<dbReference type="Proteomes" id="UP000069902">
    <property type="component" value="Chromosome cPNK"/>
</dbReference>